<dbReference type="RefSeq" id="YP_009217083.1">
    <property type="nucleotide sequence ID" value="NC_028999.1"/>
</dbReference>
<dbReference type="GeneID" id="26643907"/>
<dbReference type="Proteomes" id="UP000008388">
    <property type="component" value="Segment"/>
</dbReference>
<dbReference type="KEGG" id="vg:26643907"/>
<accession>F8SJN2</accession>
<dbReference type="EMBL" id="HQ630627">
    <property type="protein sequence ID" value="AEH03427.1"/>
    <property type="molecule type" value="Genomic_DNA"/>
</dbReference>
<organism evidence="1 2">
    <name type="scientific">Pseudomonas phage PhiPA3</name>
    <name type="common">Pseudomonas aeruginosa phage PhiPA3</name>
    <dbReference type="NCBI Taxonomy" id="998086"/>
    <lineage>
        <taxon>Viruses</taxon>
        <taxon>Duplodnaviria</taxon>
        <taxon>Heunggongvirae</taxon>
        <taxon>Uroviricota</taxon>
        <taxon>Caudoviricetes</taxon>
        <taxon>Chimalliviridae</taxon>
        <taxon>Miltoncavirus</taxon>
        <taxon>Miltoncavirus PhiPA3</taxon>
    </lineage>
</organism>
<gene>
    <name evidence="1" type="primary">001</name>
</gene>
<organismHost>
    <name type="scientific">Pseudomonas aeruginosa</name>
    <dbReference type="NCBI Taxonomy" id="287"/>
</organismHost>
<dbReference type="OrthoDB" id="28414at10239"/>
<name>F8SJN2_BPPA3</name>
<evidence type="ECO:0000313" key="2">
    <source>
        <dbReference type="Proteomes" id="UP000008388"/>
    </source>
</evidence>
<protein>
    <submittedName>
        <fullName evidence="1">Uncharacterized protein 001</fullName>
    </submittedName>
</protein>
<sequence>MPLYQAIQPLIEAHPWTKNGDHPMDRTVNNINEGAVVGRHPSSWDPTGDTVCKTCDRPMREHGILKIAAKDSPSVVCPGDYIETIRDPKQRIMGYRLHHKKSFESKFEKVITQKVKK</sequence>
<keyword evidence="2" id="KW-1185">Reference proteome</keyword>
<proteinExistence type="predicted"/>
<evidence type="ECO:0000313" key="1">
    <source>
        <dbReference type="EMBL" id="AEH03427.1"/>
    </source>
</evidence>
<reference evidence="1 2" key="1">
    <citation type="journal article" date="2011" name="Microbiology">
        <title>The Pseudomonas aeruginosa generalized transducing phage phiPA3 is a new member of the phiKZ-like group of 'jumbo' phages, and infects model laboratory strains and clinical isolates from cystic fibrosis patients.</title>
        <authorList>
            <person name="Monson R."/>
            <person name="Foulds I."/>
            <person name="Foweraker J."/>
            <person name="Welch M."/>
            <person name="Salmond G.P."/>
        </authorList>
    </citation>
    <scope>NUCLEOTIDE SEQUENCE [LARGE SCALE GENOMIC DNA]</scope>
</reference>